<dbReference type="EMBL" id="LT981265">
    <property type="protein sequence ID" value="SPC33455.1"/>
    <property type="molecule type" value="Genomic_DNA"/>
</dbReference>
<evidence type="ECO:0000313" key="3">
    <source>
        <dbReference type="Proteomes" id="UP000236248"/>
    </source>
</evidence>
<protein>
    <recommendedName>
        <fullName evidence="4">Membrane-bound metal-dependent hydrolase</fullName>
    </recommendedName>
</protein>
<proteinExistence type="predicted"/>
<accession>A0A2K5AP91</accession>
<dbReference type="AlphaFoldDB" id="A0A2K5AP91"/>
<feature type="transmembrane region" description="Helical" evidence="1">
    <location>
        <begin position="77"/>
        <end position="99"/>
    </location>
</feature>
<name>A0A2K5AP91_9ARCH</name>
<gene>
    <name evidence="2" type="ORF">NCAV_0258</name>
</gene>
<evidence type="ECO:0008006" key="4">
    <source>
        <dbReference type="Google" id="ProtNLM"/>
    </source>
</evidence>
<keyword evidence="1" id="KW-0472">Membrane</keyword>
<feature type="transmembrane region" description="Helical" evidence="1">
    <location>
        <begin position="191"/>
        <end position="218"/>
    </location>
</feature>
<dbReference type="Pfam" id="PF04307">
    <property type="entry name" value="YdjM"/>
    <property type="match status" value="1"/>
</dbReference>
<feature type="transmembrane region" description="Helical" evidence="1">
    <location>
        <begin position="111"/>
        <end position="132"/>
    </location>
</feature>
<dbReference type="Proteomes" id="UP000236248">
    <property type="component" value="Chromosome NCAV"/>
</dbReference>
<feature type="transmembrane region" description="Helical" evidence="1">
    <location>
        <begin position="144"/>
        <end position="171"/>
    </location>
</feature>
<evidence type="ECO:0000313" key="2">
    <source>
        <dbReference type="EMBL" id="SPC33455.1"/>
    </source>
</evidence>
<organism evidence="2 3">
    <name type="scientific">Candidatus Nitrosocaldus cavascurensis</name>
    <dbReference type="NCBI Taxonomy" id="2058097"/>
    <lineage>
        <taxon>Archaea</taxon>
        <taxon>Nitrososphaerota</taxon>
        <taxon>Nitrososphaeria</taxon>
        <taxon>Candidatus Nitrosocaldales</taxon>
        <taxon>Candidatus Nitrosocaldaceae</taxon>
        <taxon>Candidatus Nitrosocaldus</taxon>
    </lineage>
</organism>
<dbReference type="KEGG" id="ncv:NCAV_0258"/>
<dbReference type="RefSeq" id="WP_103287724.1">
    <property type="nucleotide sequence ID" value="NZ_LT981265.1"/>
</dbReference>
<keyword evidence="3" id="KW-1185">Reference proteome</keyword>
<feature type="transmembrane region" description="Helical" evidence="1">
    <location>
        <begin position="52"/>
        <end position="70"/>
    </location>
</feature>
<sequence length="222" mass="24994">MLLVGHAAWAYVISRSLASVLNVKINPYLVMLLGMVPDADILLQEYIKHRSVTHSMLFWGIVFIPFFIAYRKRSIPYFMAVVQHIMLGDVIVASTNLIWPWRYEIGMGYSALSPLNMAMESIGLGLALLLTIKYDRFIITRNRCNILGLVVILPLLGSMLYLFTANGLLFLDHIIGSNISAKNMIRGSNDMMFVAMILHVSFSILLSISILQGMYALIARIH</sequence>
<dbReference type="GeneID" id="41594360"/>
<keyword evidence="1" id="KW-1133">Transmembrane helix</keyword>
<dbReference type="InterPro" id="IPR007404">
    <property type="entry name" value="YdjM-like"/>
</dbReference>
<reference evidence="3" key="1">
    <citation type="submission" date="2018-01" db="EMBL/GenBank/DDBJ databases">
        <authorList>
            <person name="Kerou L M."/>
        </authorList>
    </citation>
    <scope>NUCLEOTIDE SEQUENCE [LARGE SCALE GENOMIC DNA]</scope>
    <source>
        <strain evidence="3">SCU2</strain>
    </source>
</reference>
<keyword evidence="1" id="KW-0812">Transmembrane</keyword>
<evidence type="ECO:0000256" key="1">
    <source>
        <dbReference type="SAM" id="Phobius"/>
    </source>
</evidence>